<evidence type="ECO:0000313" key="2">
    <source>
        <dbReference type="EMBL" id="KAF2856004.1"/>
    </source>
</evidence>
<evidence type="ECO:0000256" key="1">
    <source>
        <dbReference type="SAM" id="MobiDB-lite"/>
    </source>
</evidence>
<name>A0A6A7BL26_9PLEO</name>
<protein>
    <submittedName>
        <fullName evidence="2">Uncharacterized protein</fullName>
    </submittedName>
</protein>
<dbReference type="Proteomes" id="UP000799423">
    <property type="component" value="Unassembled WGS sequence"/>
</dbReference>
<organism evidence="2 3">
    <name type="scientific">Plenodomus tracheiphilus IPT5</name>
    <dbReference type="NCBI Taxonomy" id="1408161"/>
    <lineage>
        <taxon>Eukaryota</taxon>
        <taxon>Fungi</taxon>
        <taxon>Dikarya</taxon>
        <taxon>Ascomycota</taxon>
        <taxon>Pezizomycotina</taxon>
        <taxon>Dothideomycetes</taxon>
        <taxon>Pleosporomycetidae</taxon>
        <taxon>Pleosporales</taxon>
        <taxon>Pleosporineae</taxon>
        <taxon>Leptosphaeriaceae</taxon>
        <taxon>Plenodomus</taxon>
    </lineage>
</organism>
<feature type="region of interest" description="Disordered" evidence="1">
    <location>
        <begin position="1"/>
        <end position="46"/>
    </location>
</feature>
<gene>
    <name evidence="2" type="ORF">T440DRAFT_95315</name>
</gene>
<feature type="compositionally biased region" description="Basic and acidic residues" evidence="1">
    <location>
        <begin position="66"/>
        <end position="77"/>
    </location>
</feature>
<feature type="compositionally biased region" description="Basic and acidic residues" evidence="1">
    <location>
        <begin position="1"/>
        <end position="18"/>
    </location>
</feature>
<sequence>MAGHDTRPRVASSAHHEPIGSPLSTPQSEMRCLPPKSIGAHQLPHADQCRTDLASNLPITTATTKHAREPRVDDRMQADLPPATQSHDTPVVAEAVNVSDETETRMSCQPRRSKLHTCKPSWLLPVQRHCTTLSV</sequence>
<proteinExistence type="predicted"/>
<evidence type="ECO:0000313" key="3">
    <source>
        <dbReference type="Proteomes" id="UP000799423"/>
    </source>
</evidence>
<dbReference type="AlphaFoldDB" id="A0A6A7BL26"/>
<accession>A0A6A7BL26</accession>
<keyword evidence="3" id="KW-1185">Reference proteome</keyword>
<reference evidence="2" key="1">
    <citation type="submission" date="2020-01" db="EMBL/GenBank/DDBJ databases">
        <authorList>
            <consortium name="DOE Joint Genome Institute"/>
            <person name="Haridas S."/>
            <person name="Albert R."/>
            <person name="Binder M."/>
            <person name="Bloem J."/>
            <person name="Labutti K."/>
            <person name="Salamov A."/>
            <person name="Andreopoulos B."/>
            <person name="Baker S.E."/>
            <person name="Barry K."/>
            <person name="Bills G."/>
            <person name="Bluhm B.H."/>
            <person name="Cannon C."/>
            <person name="Castanera R."/>
            <person name="Culley D.E."/>
            <person name="Daum C."/>
            <person name="Ezra D."/>
            <person name="Gonzalez J.B."/>
            <person name="Henrissat B."/>
            <person name="Kuo A."/>
            <person name="Liang C."/>
            <person name="Lipzen A."/>
            <person name="Lutzoni F."/>
            <person name="Magnuson J."/>
            <person name="Mondo S."/>
            <person name="Nolan M."/>
            <person name="Ohm R."/>
            <person name="Pangilinan J."/>
            <person name="Park H.-J."/>
            <person name="Ramirez L."/>
            <person name="Alfaro M."/>
            <person name="Sun H."/>
            <person name="Tritt A."/>
            <person name="Yoshinaga Y."/>
            <person name="Zwiers L.-H."/>
            <person name="Turgeon B.G."/>
            <person name="Goodwin S.B."/>
            <person name="Spatafora J.W."/>
            <person name="Crous P.W."/>
            <person name="Grigoriev I.V."/>
        </authorList>
    </citation>
    <scope>NUCLEOTIDE SEQUENCE</scope>
    <source>
        <strain evidence="2">IPT5</strain>
    </source>
</reference>
<dbReference type="EMBL" id="MU006289">
    <property type="protein sequence ID" value="KAF2856004.1"/>
    <property type="molecule type" value="Genomic_DNA"/>
</dbReference>
<feature type="region of interest" description="Disordered" evidence="1">
    <location>
        <begin position="59"/>
        <end position="90"/>
    </location>
</feature>
<dbReference type="OrthoDB" id="10594367at2759"/>